<accession>A0A392VUJ6</accession>
<sequence>MKPDMATTGEGPSRANPVDEADKEGGDTEEFVEES</sequence>
<organism evidence="2 3">
    <name type="scientific">Trifolium medium</name>
    <dbReference type="NCBI Taxonomy" id="97028"/>
    <lineage>
        <taxon>Eukaryota</taxon>
        <taxon>Viridiplantae</taxon>
        <taxon>Streptophyta</taxon>
        <taxon>Embryophyta</taxon>
        <taxon>Tracheophyta</taxon>
        <taxon>Spermatophyta</taxon>
        <taxon>Magnoliopsida</taxon>
        <taxon>eudicotyledons</taxon>
        <taxon>Gunneridae</taxon>
        <taxon>Pentapetalae</taxon>
        <taxon>rosids</taxon>
        <taxon>fabids</taxon>
        <taxon>Fabales</taxon>
        <taxon>Fabaceae</taxon>
        <taxon>Papilionoideae</taxon>
        <taxon>50 kb inversion clade</taxon>
        <taxon>NPAAA clade</taxon>
        <taxon>Hologalegina</taxon>
        <taxon>IRL clade</taxon>
        <taxon>Trifolieae</taxon>
        <taxon>Trifolium</taxon>
    </lineage>
</organism>
<proteinExistence type="predicted"/>
<dbReference type="EMBL" id="LXQA011290115">
    <property type="protein sequence ID" value="MCI92074.1"/>
    <property type="molecule type" value="Genomic_DNA"/>
</dbReference>
<evidence type="ECO:0000313" key="2">
    <source>
        <dbReference type="EMBL" id="MCI92074.1"/>
    </source>
</evidence>
<keyword evidence="3" id="KW-1185">Reference proteome</keyword>
<name>A0A392VUJ6_9FABA</name>
<dbReference type="Proteomes" id="UP000265520">
    <property type="component" value="Unassembled WGS sequence"/>
</dbReference>
<evidence type="ECO:0000256" key="1">
    <source>
        <dbReference type="SAM" id="MobiDB-lite"/>
    </source>
</evidence>
<evidence type="ECO:0000313" key="3">
    <source>
        <dbReference type="Proteomes" id="UP000265520"/>
    </source>
</evidence>
<comment type="caution">
    <text evidence="2">The sequence shown here is derived from an EMBL/GenBank/DDBJ whole genome shotgun (WGS) entry which is preliminary data.</text>
</comment>
<feature type="non-terminal residue" evidence="2">
    <location>
        <position position="35"/>
    </location>
</feature>
<protein>
    <submittedName>
        <fullName evidence="2">Uncharacterized protein</fullName>
    </submittedName>
</protein>
<dbReference type="AlphaFoldDB" id="A0A392VUJ6"/>
<feature type="compositionally biased region" description="Acidic residues" evidence="1">
    <location>
        <begin position="19"/>
        <end position="35"/>
    </location>
</feature>
<reference evidence="2 3" key="1">
    <citation type="journal article" date="2018" name="Front. Plant Sci.">
        <title>Red Clover (Trifolium pratense) and Zigzag Clover (T. medium) - A Picture of Genomic Similarities and Differences.</title>
        <authorList>
            <person name="Dluhosova J."/>
            <person name="Istvanek J."/>
            <person name="Nedelnik J."/>
            <person name="Repkova J."/>
        </authorList>
    </citation>
    <scope>NUCLEOTIDE SEQUENCE [LARGE SCALE GENOMIC DNA]</scope>
    <source>
        <strain evidence="3">cv. 10/8</strain>
        <tissue evidence="2">Leaf</tissue>
    </source>
</reference>
<feature type="region of interest" description="Disordered" evidence="1">
    <location>
        <begin position="1"/>
        <end position="35"/>
    </location>
</feature>